<evidence type="ECO:0000256" key="1">
    <source>
        <dbReference type="SAM" id="SignalP"/>
    </source>
</evidence>
<keyword evidence="3" id="KW-1185">Reference proteome</keyword>
<protein>
    <submittedName>
        <fullName evidence="2">T9SS C-terminal target domain-containing protein</fullName>
    </submittedName>
</protein>
<gene>
    <name evidence="2" type="ORF">FEN17_11920</name>
</gene>
<dbReference type="AlphaFoldDB" id="A0A5R9KVU1"/>
<dbReference type="Proteomes" id="UP000306402">
    <property type="component" value="Unassembled WGS sequence"/>
</dbReference>
<sequence length="267" mass="30562">MKTVFLKRLTWSVLLLATPCLTYSAHAQADKKGKSEDKNGKSNIHIEVKEDDNGKVKSIRKDYKVDAMSDDERDKFVEKVLDSLGVDKGKKQSISIIVDDDEDDTVAKKKRKVIIDHRDDRDPLAFHWDNNLSYDFDSKKFKSGVREFEREFRPKARVFMKDMENFGNRMGDVWEREVTKPASVRSLTAYSNNPDNGILNLRFVVPDKGDVRIAVTDTRGKEVGVKEIKDFEGEFVGQIELKKNTKGTLFVTVVQNEDGMVKRIVIP</sequence>
<comment type="caution">
    <text evidence="2">The sequence shown here is derived from an EMBL/GenBank/DDBJ whole genome shotgun (WGS) entry which is preliminary data.</text>
</comment>
<name>A0A5R9KVU1_9BACT</name>
<feature type="signal peptide" evidence="1">
    <location>
        <begin position="1"/>
        <end position="27"/>
    </location>
</feature>
<dbReference type="EMBL" id="VCEJ01000004">
    <property type="protein sequence ID" value="TLV00209.1"/>
    <property type="molecule type" value="Genomic_DNA"/>
</dbReference>
<organism evidence="2 3">
    <name type="scientific">Dyadobacter luticola</name>
    <dbReference type="NCBI Taxonomy" id="1979387"/>
    <lineage>
        <taxon>Bacteria</taxon>
        <taxon>Pseudomonadati</taxon>
        <taxon>Bacteroidota</taxon>
        <taxon>Cytophagia</taxon>
        <taxon>Cytophagales</taxon>
        <taxon>Spirosomataceae</taxon>
        <taxon>Dyadobacter</taxon>
    </lineage>
</organism>
<dbReference type="OrthoDB" id="963292at2"/>
<evidence type="ECO:0000313" key="2">
    <source>
        <dbReference type="EMBL" id="TLV00209.1"/>
    </source>
</evidence>
<evidence type="ECO:0000313" key="3">
    <source>
        <dbReference type="Proteomes" id="UP000306402"/>
    </source>
</evidence>
<proteinExistence type="predicted"/>
<keyword evidence="1" id="KW-0732">Signal</keyword>
<feature type="chain" id="PRO_5024347261" evidence="1">
    <location>
        <begin position="28"/>
        <end position="267"/>
    </location>
</feature>
<dbReference type="RefSeq" id="WP_138365589.1">
    <property type="nucleotide sequence ID" value="NZ_VCEJ01000004.1"/>
</dbReference>
<accession>A0A5R9KVU1</accession>
<reference evidence="2 3" key="1">
    <citation type="submission" date="2019-05" db="EMBL/GenBank/DDBJ databases">
        <authorList>
            <person name="Qu J.-H."/>
        </authorList>
    </citation>
    <scope>NUCLEOTIDE SEQUENCE [LARGE SCALE GENOMIC DNA]</scope>
    <source>
        <strain evidence="2 3">T17</strain>
    </source>
</reference>